<accession>A0ABD3DQ14</accession>
<gene>
    <name evidence="2" type="ORF">CASFOL_013929</name>
</gene>
<proteinExistence type="predicted"/>
<feature type="region of interest" description="Disordered" evidence="1">
    <location>
        <begin position="84"/>
        <end position="202"/>
    </location>
</feature>
<reference evidence="3" key="1">
    <citation type="journal article" date="2024" name="IScience">
        <title>Strigolactones Initiate the Formation of Haustorium-like Structures in Castilleja.</title>
        <authorList>
            <person name="Buerger M."/>
            <person name="Peterson D."/>
            <person name="Chory J."/>
        </authorList>
    </citation>
    <scope>NUCLEOTIDE SEQUENCE [LARGE SCALE GENOMIC DNA]</scope>
</reference>
<dbReference type="AlphaFoldDB" id="A0ABD3DQ14"/>
<keyword evidence="3" id="KW-1185">Reference proteome</keyword>
<evidence type="ECO:0000313" key="3">
    <source>
        <dbReference type="Proteomes" id="UP001632038"/>
    </source>
</evidence>
<name>A0ABD3DQ14_9LAMI</name>
<sequence length="312" mass="35597">MAFSRNKNLKSEPAYGGATNYPIHMQRPMMFNKHGGQHAIVGHFAAQKSESFVLETHEEVVEFGSGDGHKYSPTKKEMFMDHGARDLSPYTPRSSTKRDEGLSPKLQQPVVYSRAKGSPVTDSYLKDKSPSPRNHHYYNTNNYGKFNHLISNNDNNDEDDNHDKSHNYKMNANSKESSYDEKNNKRNGYAPPANYTSPYHYKASYNNNNEKHIDNNNNNNNGYVHQKVKIIPQIKTRIGDPEFAKANTKTQMNFASPKKGQGYQEVIDSSEARRRYSGMPSTWAGQYVEEMYEGEIDCKEAARKYNGVFVPN</sequence>
<comment type="caution">
    <text evidence="2">The sequence shown here is derived from an EMBL/GenBank/DDBJ whole genome shotgun (WGS) entry which is preliminary data.</text>
</comment>
<protein>
    <submittedName>
        <fullName evidence="2">Uncharacterized protein</fullName>
    </submittedName>
</protein>
<evidence type="ECO:0000313" key="2">
    <source>
        <dbReference type="EMBL" id="KAL3643114.1"/>
    </source>
</evidence>
<organism evidence="2 3">
    <name type="scientific">Castilleja foliolosa</name>
    <dbReference type="NCBI Taxonomy" id="1961234"/>
    <lineage>
        <taxon>Eukaryota</taxon>
        <taxon>Viridiplantae</taxon>
        <taxon>Streptophyta</taxon>
        <taxon>Embryophyta</taxon>
        <taxon>Tracheophyta</taxon>
        <taxon>Spermatophyta</taxon>
        <taxon>Magnoliopsida</taxon>
        <taxon>eudicotyledons</taxon>
        <taxon>Gunneridae</taxon>
        <taxon>Pentapetalae</taxon>
        <taxon>asterids</taxon>
        <taxon>lamiids</taxon>
        <taxon>Lamiales</taxon>
        <taxon>Orobanchaceae</taxon>
        <taxon>Pedicularideae</taxon>
        <taxon>Castillejinae</taxon>
        <taxon>Castilleja</taxon>
    </lineage>
</organism>
<dbReference type="EMBL" id="JAVIJP010000016">
    <property type="protein sequence ID" value="KAL3643114.1"/>
    <property type="molecule type" value="Genomic_DNA"/>
</dbReference>
<evidence type="ECO:0000256" key="1">
    <source>
        <dbReference type="SAM" id="MobiDB-lite"/>
    </source>
</evidence>
<dbReference type="Proteomes" id="UP001632038">
    <property type="component" value="Unassembled WGS sequence"/>
</dbReference>